<feature type="domain" description="HTH marR-type" evidence="4">
    <location>
        <begin position="5"/>
        <end position="140"/>
    </location>
</feature>
<dbReference type="SUPFAM" id="SSF46785">
    <property type="entry name" value="Winged helix' DNA-binding domain"/>
    <property type="match status" value="1"/>
</dbReference>
<evidence type="ECO:0000256" key="1">
    <source>
        <dbReference type="ARBA" id="ARBA00023015"/>
    </source>
</evidence>
<accession>A0ABM7PHK5</accession>
<name>A0ABM7PHK5_9BACT</name>
<dbReference type="EMBL" id="AP024488">
    <property type="protein sequence ID" value="BCS96761.1"/>
    <property type="molecule type" value="Genomic_DNA"/>
</dbReference>
<dbReference type="Proteomes" id="UP001320148">
    <property type="component" value="Chromosome"/>
</dbReference>
<dbReference type="PROSITE" id="PS50995">
    <property type="entry name" value="HTH_MARR_2"/>
    <property type="match status" value="1"/>
</dbReference>
<evidence type="ECO:0000256" key="2">
    <source>
        <dbReference type="ARBA" id="ARBA00023125"/>
    </source>
</evidence>
<protein>
    <submittedName>
        <fullName evidence="5">MarR family transcriptional regulator</fullName>
    </submittedName>
</protein>
<reference evidence="5 6" key="1">
    <citation type="submission" date="2021-02" db="EMBL/GenBank/DDBJ databases">
        <title>Complete genome of Desulfoluna sp. strain ASN36.</title>
        <authorList>
            <person name="Takahashi A."/>
            <person name="Kojima H."/>
            <person name="Fukui M."/>
        </authorList>
    </citation>
    <scope>NUCLEOTIDE SEQUENCE [LARGE SCALE GENOMIC DNA]</scope>
    <source>
        <strain evidence="5 6">ASN36</strain>
    </source>
</reference>
<dbReference type="InterPro" id="IPR036390">
    <property type="entry name" value="WH_DNA-bd_sf"/>
</dbReference>
<evidence type="ECO:0000259" key="4">
    <source>
        <dbReference type="PROSITE" id="PS50995"/>
    </source>
</evidence>
<sequence>MRNNPTMIISLISRIREKANRLLAAELSKHGIKGLAPVHGDLLVALLIHGELTMKEIAEILDRKKSTVTTLVEKLISLGYATKRQDEMDGRSWRISLTDEGKALQNKLIDISNKLMSKVYRGVPDTDRKEVTRILGAINHNLET</sequence>
<dbReference type="Gene3D" id="1.10.10.10">
    <property type="entry name" value="Winged helix-like DNA-binding domain superfamily/Winged helix DNA-binding domain"/>
    <property type="match status" value="1"/>
</dbReference>
<evidence type="ECO:0000256" key="3">
    <source>
        <dbReference type="ARBA" id="ARBA00023163"/>
    </source>
</evidence>
<organism evidence="5 6">
    <name type="scientific">Desulfoluna limicola</name>
    <dbReference type="NCBI Taxonomy" id="2810562"/>
    <lineage>
        <taxon>Bacteria</taxon>
        <taxon>Pseudomonadati</taxon>
        <taxon>Thermodesulfobacteriota</taxon>
        <taxon>Desulfobacteria</taxon>
        <taxon>Desulfobacterales</taxon>
        <taxon>Desulfolunaceae</taxon>
        <taxon>Desulfoluna</taxon>
    </lineage>
</organism>
<dbReference type="Pfam" id="PF12802">
    <property type="entry name" value="MarR_2"/>
    <property type="match status" value="1"/>
</dbReference>
<keyword evidence="3" id="KW-0804">Transcription</keyword>
<proteinExistence type="predicted"/>
<dbReference type="InterPro" id="IPR036388">
    <property type="entry name" value="WH-like_DNA-bd_sf"/>
</dbReference>
<gene>
    <name evidence="5" type="ORF">DSLASN_23930</name>
</gene>
<keyword evidence="2" id="KW-0238">DNA-binding</keyword>
<dbReference type="SMART" id="SM00347">
    <property type="entry name" value="HTH_MARR"/>
    <property type="match status" value="1"/>
</dbReference>
<keyword evidence="6" id="KW-1185">Reference proteome</keyword>
<dbReference type="PANTHER" id="PTHR42756:SF1">
    <property type="entry name" value="TRANSCRIPTIONAL REPRESSOR OF EMRAB OPERON"/>
    <property type="match status" value="1"/>
</dbReference>
<dbReference type="PRINTS" id="PR00598">
    <property type="entry name" value="HTHMARR"/>
</dbReference>
<dbReference type="PANTHER" id="PTHR42756">
    <property type="entry name" value="TRANSCRIPTIONAL REGULATOR, MARR"/>
    <property type="match status" value="1"/>
</dbReference>
<keyword evidence="1" id="KW-0805">Transcription regulation</keyword>
<evidence type="ECO:0000313" key="5">
    <source>
        <dbReference type="EMBL" id="BCS96761.1"/>
    </source>
</evidence>
<evidence type="ECO:0000313" key="6">
    <source>
        <dbReference type="Proteomes" id="UP001320148"/>
    </source>
</evidence>
<dbReference type="InterPro" id="IPR000835">
    <property type="entry name" value="HTH_MarR-typ"/>
</dbReference>